<organism evidence="5 6">
    <name type="scientific">Aspergillus calidoustus</name>
    <dbReference type="NCBI Taxonomy" id="454130"/>
    <lineage>
        <taxon>Eukaryota</taxon>
        <taxon>Fungi</taxon>
        <taxon>Dikarya</taxon>
        <taxon>Ascomycota</taxon>
        <taxon>Pezizomycotina</taxon>
        <taxon>Eurotiomycetes</taxon>
        <taxon>Eurotiomycetidae</taxon>
        <taxon>Eurotiales</taxon>
        <taxon>Aspergillaceae</taxon>
        <taxon>Aspergillus</taxon>
        <taxon>Aspergillus subgen. Nidulantes</taxon>
    </lineage>
</organism>
<feature type="chain" id="PRO_5006857855" description="GH84 domain-containing protein" evidence="3">
    <location>
        <begin position="26"/>
        <end position="653"/>
    </location>
</feature>
<evidence type="ECO:0000256" key="2">
    <source>
        <dbReference type="ARBA" id="ARBA00023295"/>
    </source>
</evidence>
<dbReference type="SUPFAM" id="SSF140657">
    <property type="entry name" value="Hyaluronidase post-catalytic domain-like"/>
    <property type="match status" value="1"/>
</dbReference>
<keyword evidence="3" id="KW-0732">Signal</keyword>
<dbReference type="InterPro" id="IPR015882">
    <property type="entry name" value="HEX_bac_N"/>
</dbReference>
<evidence type="ECO:0000259" key="4">
    <source>
        <dbReference type="PROSITE" id="PS52009"/>
    </source>
</evidence>
<dbReference type="InterPro" id="IPR049019">
    <property type="entry name" value="NagJ-like_helical"/>
</dbReference>
<dbReference type="STRING" id="454130.A0A0U5GG91"/>
<dbReference type="OrthoDB" id="9975416at2759"/>
<gene>
    <name evidence="5" type="ORF">ASPCAL14543</name>
</gene>
<evidence type="ECO:0000256" key="1">
    <source>
        <dbReference type="ARBA" id="ARBA00022801"/>
    </source>
</evidence>
<proteinExistence type="predicted"/>
<dbReference type="SUPFAM" id="SSF51445">
    <property type="entry name" value="(Trans)glycosidases"/>
    <property type="match status" value="1"/>
</dbReference>
<dbReference type="OMA" id="KVRDWPL"/>
<dbReference type="PANTHER" id="PTHR13170">
    <property type="entry name" value="O-GLCNACASE"/>
    <property type="match status" value="1"/>
</dbReference>
<dbReference type="InterPro" id="IPR017853">
    <property type="entry name" value="GH"/>
</dbReference>
<dbReference type="SUPFAM" id="SSF55545">
    <property type="entry name" value="beta-N-acetylhexosaminidase-like domain"/>
    <property type="match status" value="1"/>
</dbReference>
<dbReference type="Gene3D" id="1.20.58.460">
    <property type="entry name" value="Hyaluronidase post-catalytic domain-like"/>
    <property type="match status" value="1"/>
</dbReference>
<keyword evidence="2" id="KW-0326">Glycosidase</keyword>
<name>A0A0U5GG91_ASPCI</name>
<dbReference type="Proteomes" id="UP000054771">
    <property type="component" value="Unassembled WGS sequence"/>
</dbReference>
<dbReference type="PROSITE" id="PS52009">
    <property type="entry name" value="GH84"/>
    <property type="match status" value="1"/>
</dbReference>
<dbReference type="Pfam" id="PF02838">
    <property type="entry name" value="Glyco_hydro_20b"/>
    <property type="match status" value="1"/>
</dbReference>
<evidence type="ECO:0000313" key="5">
    <source>
        <dbReference type="EMBL" id="CEL11441.1"/>
    </source>
</evidence>
<dbReference type="Gene3D" id="3.20.20.80">
    <property type="entry name" value="Glycosidases"/>
    <property type="match status" value="1"/>
</dbReference>
<accession>A0A0U5GG91</accession>
<dbReference type="EMBL" id="CDMC01000026">
    <property type="protein sequence ID" value="CEL11441.1"/>
    <property type="molecule type" value="Genomic_DNA"/>
</dbReference>
<keyword evidence="6" id="KW-1185">Reference proteome</keyword>
<keyword evidence="1" id="KW-0378">Hydrolase</keyword>
<dbReference type="GO" id="GO:1901135">
    <property type="term" value="P:carbohydrate derivative metabolic process"/>
    <property type="evidence" value="ECO:0007669"/>
    <property type="project" value="UniProtKB-ARBA"/>
</dbReference>
<evidence type="ECO:0000313" key="6">
    <source>
        <dbReference type="Proteomes" id="UP000054771"/>
    </source>
</evidence>
<dbReference type="PANTHER" id="PTHR13170:SF16">
    <property type="entry name" value="PROTEIN O-GLCNACASE"/>
    <property type="match status" value="1"/>
</dbReference>
<dbReference type="InterPro" id="IPR011496">
    <property type="entry name" value="O-GlcNAcase_cat"/>
</dbReference>
<reference evidence="6" key="1">
    <citation type="journal article" date="2016" name="Genome Announc.">
        <title>Draft genome sequences of fungus Aspergillus calidoustus.</title>
        <authorList>
            <person name="Horn F."/>
            <person name="Linde J."/>
            <person name="Mattern D.J."/>
            <person name="Walther G."/>
            <person name="Guthke R."/>
            <person name="Scherlach K."/>
            <person name="Martin K."/>
            <person name="Brakhage A.A."/>
            <person name="Petzke L."/>
            <person name="Valiante V."/>
        </authorList>
    </citation>
    <scope>NUCLEOTIDE SEQUENCE [LARGE SCALE GENOMIC DNA]</scope>
    <source>
        <strain evidence="6">SF006504</strain>
    </source>
</reference>
<feature type="signal peptide" evidence="3">
    <location>
        <begin position="1"/>
        <end position="25"/>
    </location>
</feature>
<dbReference type="Pfam" id="PF07555">
    <property type="entry name" value="NAGidase"/>
    <property type="match status" value="1"/>
</dbReference>
<protein>
    <recommendedName>
        <fullName evidence="4">GH84 domain-containing protein</fullName>
    </recommendedName>
</protein>
<dbReference type="GO" id="GO:0015929">
    <property type="term" value="F:hexosaminidase activity"/>
    <property type="evidence" value="ECO:0007669"/>
    <property type="project" value="UniProtKB-ARBA"/>
</dbReference>
<sequence length="653" mass="71705">MKAAIYHYLLGWLGTSASLIGSASAVSAPQVCPPPQHQKPRSEGFKVPTTAALIIGEGTDQPAIRVVQDVLKDAGVKRITTASEDERLPDTALRVYIGGPSENSASAGALQDLGLQGPEGLDPEGYVLGIGRDSHGHAVVVLSGRDQDGTFYAGQSLRQLVVGRGGSSWLPGVEVRDWPATSVRGTIEVFYGIPWSTEDRLDQLDFYAATKQNTYIYSPKDDPYLREKWRDPYPADELAVLKQLADRAREDHVHFTYALSPGLSMCYSSDQDTQVFIDKFQSLWDIGVEAFAVPFDDIKYTSWNCAEDEAKWGTGGAAAGQAQAYFLNRVQKEFIDTHPSASRLQMVATEYKNTTDSPYRTALRQELDPRIIVFWAGPVTVAPNITAVDALQAEEVFGHDILIGDNYPVNDYVSNRLLLGAYTGREPGITEHVVGITVNPMPQAHPSKIAEFGSGAFLWNSRAYDAEATWLAALKYLAGPVWRALKVFAENNYSSVLNARESLVLTPLIEQYWRSYQTNARELSQRARALSEYFGQMASCPSQLAHGMDNKAFVAQSQPWLDKLGLYGEAGQTALKMLAAQQAGHTDKARKERQTLKGLRSQLDNITVIACPLGQCRPVHPVVAQGVMEPFLNRTVELSDRWLGLDSSSGTLI</sequence>
<dbReference type="Gene3D" id="3.30.379.10">
    <property type="entry name" value="Chitobiase/beta-hexosaminidase domain 2-like"/>
    <property type="match status" value="1"/>
</dbReference>
<dbReference type="AlphaFoldDB" id="A0A0U5GG91"/>
<dbReference type="InterPro" id="IPR029018">
    <property type="entry name" value="Hex-like_dom2"/>
</dbReference>
<feature type="domain" description="GH84" evidence="4">
    <location>
        <begin position="182"/>
        <end position="462"/>
    </location>
</feature>
<dbReference type="Pfam" id="PF21774">
    <property type="entry name" value="NagJ_C"/>
    <property type="match status" value="1"/>
</dbReference>
<evidence type="ECO:0000256" key="3">
    <source>
        <dbReference type="SAM" id="SignalP"/>
    </source>
</evidence>
<dbReference type="InterPro" id="IPR051822">
    <property type="entry name" value="Glycosyl_Hydrolase_84"/>
</dbReference>